<keyword evidence="3" id="KW-1185">Reference proteome</keyword>
<organism evidence="2 3">
    <name type="scientific">Rubrivivax rivuli</name>
    <dbReference type="NCBI Taxonomy" id="1862385"/>
    <lineage>
        <taxon>Bacteria</taxon>
        <taxon>Pseudomonadati</taxon>
        <taxon>Pseudomonadota</taxon>
        <taxon>Betaproteobacteria</taxon>
        <taxon>Burkholderiales</taxon>
        <taxon>Sphaerotilaceae</taxon>
        <taxon>Rubrivivax</taxon>
    </lineage>
</organism>
<dbReference type="SUPFAM" id="SSF55729">
    <property type="entry name" value="Acyl-CoA N-acyltransferases (Nat)"/>
    <property type="match status" value="1"/>
</dbReference>
<dbReference type="EMBL" id="SACR01000006">
    <property type="protein sequence ID" value="RVU43964.1"/>
    <property type="molecule type" value="Genomic_DNA"/>
</dbReference>
<dbReference type="Proteomes" id="UP000285575">
    <property type="component" value="Unassembled WGS sequence"/>
</dbReference>
<dbReference type="Gene3D" id="3.40.630.30">
    <property type="match status" value="1"/>
</dbReference>
<name>A0A437RBA5_9BURK</name>
<gene>
    <name evidence="2" type="ORF">EOE66_19675</name>
</gene>
<feature type="domain" description="N-acetyltransferase" evidence="1">
    <location>
        <begin position="10"/>
        <end position="174"/>
    </location>
</feature>
<evidence type="ECO:0000313" key="3">
    <source>
        <dbReference type="Proteomes" id="UP000285575"/>
    </source>
</evidence>
<sequence>MPLHFETADLAVRDIQAEGVPALQALFEANPDYFVTVNGRPPEPDEAQREFEEFPPAHLPYGTRWFAGVFDRAGALRGSLILVSDLPARGVWHTALFFLAQELRGTGAALALHQALEAKAREGGAHWLRLAVIEGNGRAERFWARCGYQAVRVRDIVDASGQPRKARVMVKPLHGGLLADYLQRVPRDHPDSSLP</sequence>
<dbReference type="OrthoDB" id="6692778at2"/>
<dbReference type="AlphaFoldDB" id="A0A437RBA5"/>
<evidence type="ECO:0000259" key="1">
    <source>
        <dbReference type="PROSITE" id="PS51186"/>
    </source>
</evidence>
<dbReference type="GO" id="GO:0016747">
    <property type="term" value="F:acyltransferase activity, transferring groups other than amino-acyl groups"/>
    <property type="evidence" value="ECO:0007669"/>
    <property type="project" value="InterPro"/>
</dbReference>
<evidence type="ECO:0000313" key="2">
    <source>
        <dbReference type="EMBL" id="RVU43964.1"/>
    </source>
</evidence>
<proteinExistence type="predicted"/>
<dbReference type="PROSITE" id="PS51186">
    <property type="entry name" value="GNAT"/>
    <property type="match status" value="1"/>
</dbReference>
<comment type="caution">
    <text evidence="2">The sequence shown here is derived from an EMBL/GenBank/DDBJ whole genome shotgun (WGS) entry which is preliminary data.</text>
</comment>
<keyword evidence="2" id="KW-0808">Transferase</keyword>
<dbReference type="InterPro" id="IPR016181">
    <property type="entry name" value="Acyl_CoA_acyltransferase"/>
</dbReference>
<accession>A0A437RBA5</accession>
<dbReference type="InterPro" id="IPR000182">
    <property type="entry name" value="GNAT_dom"/>
</dbReference>
<dbReference type="Pfam" id="PF00583">
    <property type="entry name" value="Acetyltransf_1"/>
    <property type="match status" value="1"/>
</dbReference>
<reference evidence="2 3" key="1">
    <citation type="submission" date="2019-01" db="EMBL/GenBank/DDBJ databases">
        <authorList>
            <person name="Chen W.-M."/>
        </authorList>
    </citation>
    <scope>NUCLEOTIDE SEQUENCE [LARGE SCALE GENOMIC DNA]</scope>
    <source>
        <strain evidence="2 3">KYPY4</strain>
    </source>
</reference>
<protein>
    <submittedName>
        <fullName evidence="2">GNAT family N-acetyltransferase</fullName>
    </submittedName>
</protein>